<accession>A0AAJ7SHU9</accession>
<dbReference type="Pfam" id="PF03221">
    <property type="entry name" value="HTH_Tnp_Tc5"/>
    <property type="match status" value="1"/>
</dbReference>
<feature type="compositionally biased region" description="Pro residues" evidence="2">
    <location>
        <begin position="68"/>
        <end position="77"/>
    </location>
</feature>
<feature type="compositionally biased region" description="Pro residues" evidence="2">
    <location>
        <begin position="165"/>
        <end position="180"/>
    </location>
</feature>
<evidence type="ECO:0000313" key="4">
    <source>
        <dbReference type="Proteomes" id="UP000694867"/>
    </source>
</evidence>
<dbReference type="AlphaFoldDB" id="A0AAJ7SHU9"/>
<sequence length="632" mass="69529">MFSKPPRVLGTNDFKASNGWLYKFKERHGFVMSSKAAQSSMGIGAPAPSHPLSTHSHSAPPSMTAPQHSPPGPPMVPPNACLPSEYPPPASIAAVVPHPGMQQRGAPSLASAMPPHQQLGSLGPSPIHLSGHMAPPPPPPHTPRDLVTPPPLGSSQQIPSLGPSPFLPPPPQHISPPPAVQTPGKPSPDYELANYHQALNDYDPSRIYTVSETCLLFNKLPLSERDTFSDTLNAESRITVLLCANADGSQKLRPLVINSRRDGEDFNENRDKLPVSYETQRSSFLTGKIFQQWIWELERRVDYPCVLLLDTSPAHVSVSVQSDKIKLLFLQNSLRQLQPLNQGAMTEFKARYKAEMISHIEQNYKQLGQNSNCSGGNSNGVWNLTPPEAMLSFVDALYILNQAWKSLSRESLLESWTRSQLLSFRMYNGRKDIEEEAIHELSQVMKASKICCGESISNAQGAGSPVGGSELSRKEIVEFLHLDDSFPTSYSFSEEAFESSRAPQGYTNEAMDTALMQYYHLQRARQQTPEEILSMLDTMERFFTHQALISSTDILAIHSLRSKTYQIASNYYPPTSSMLSSASSLGVPPPVVSPPMSSTPHAHLSPHSQYTPPLLTGPPLVPHQQPPYPVSY</sequence>
<keyword evidence="1" id="KW-0238">DNA-binding</keyword>
<dbReference type="InterPro" id="IPR006600">
    <property type="entry name" value="HTH_CenpB_DNA-bd_dom"/>
</dbReference>
<dbReference type="KEGG" id="goe:100907734"/>
<dbReference type="GO" id="GO:0005634">
    <property type="term" value="C:nucleus"/>
    <property type="evidence" value="ECO:0007669"/>
    <property type="project" value="TreeGrafter"/>
</dbReference>
<dbReference type="PANTHER" id="PTHR19303:SF73">
    <property type="entry name" value="PROTEIN PDC2"/>
    <property type="match status" value="1"/>
</dbReference>
<reference evidence="5" key="1">
    <citation type="submission" date="2025-08" db="UniProtKB">
        <authorList>
            <consortium name="RefSeq"/>
        </authorList>
    </citation>
    <scope>IDENTIFICATION</scope>
</reference>
<protein>
    <submittedName>
        <fullName evidence="5">Uncharacterized protein LOC100907734</fullName>
    </submittedName>
</protein>
<organism evidence="4 5">
    <name type="scientific">Galendromus occidentalis</name>
    <name type="common">western predatory mite</name>
    <dbReference type="NCBI Taxonomy" id="34638"/>
    <lineage>
        <taxon>Eukaryota</taxon>
        <taxon>Metazoa</taxon>
        <taxon>Ecdysozoa</taxon>
        <taxon>Arthropoda</taxon>
        <taxon>Chelicerata</taxon>
        <taxon>Arachnida</taxon>
        <taxon>Acari</taxon>
        <taxon>Parasitiformes</taxon>
        <taxon>Mesostigmata</taxon>
        <taxon>Gamasina</taxon>
        <taxon>Phytoseioidea</taxon>
        <taxon>Phytoseiidae</taxon>
        <taxon>Typhlodrominae</taxon>
        <taxon>Galendromus</taxon>
    </lineage>
</organism>
<proteinExistence type="predicted"/>
<dbReference type="InterPro" id="IPR004875">
    <property type="entry name" value="DDE_SF_endonuclease_dom"/>
</dbReference>
<dbReference type="GeneID" id="100907734"/>
<gene>
    <name evidence="5" type="primary">LOC100907734</name>
</gene>
<keyword evidence="4" id="KW-1185">Reference proteome</keyword>
<name>A0AAJ7SHU9_9ACAR</name>
<feature type="compositionally biased region" description="Polar residues" evidence="2">
    <location>
        <begin position="51"/>
        <end position="67"/>
    </location>
</feature>
<dbReference type="Proteomes" id="UP000694867">
    <property type="component" value="Unplaced"/>
</dbReference>
<dbReference type="PROSITE" id="PS51253">
    <property type="entry name" value="HTH_CENPB"/>
    <property type="match status" value="1"/>
</dbReference>
<dbReference type="Gene3D" id="1.10.10.60">
    <property type="entry name" value="Homeodomain-like"/>
    <property type="match status" value="1"/>
</dbReference>
<evidence type="ECO:0000256" key="1">
    <source>
        <dbReference type="ARBA" id="ARBA00023125"/>
    </source>
</evidence>
<dbReference type="GO" id="GO:0003677">
    <property type="term" value="F:DNA binding"/>
    <property type="evidence" value="ECO:0007669"/>
    <property type="project" value="UniProtKB-KW"/>
</dbReference>
<feature type="compositionally biased region" description="Pro residues" evidence="2">
    <location>
        <begin position="615"/>
        <end position="632"/>
    </location>
</feature>
<feature type="domain" description="HTH CENPB-type" evidence="3">
    <location>
        <begin position="1"/>
        <end position="34"/>
    </location>
</feature>
<evidence type="ECO:0000313" key="5">
    <source>
        <dbReference type="RefSeq" id="XP_028969062.1"/>
    </source>
</evidence>
<dbReference type="RefSeq" id="XP_028969062.1">
    <property type="nucleotide sequence ID" value="XM_029113229.1"/>
</dbReference>
<dbReference type="Pfam" id="PF03184">
    <property type="entry name" value="DDE_1"/>
    <property type="match status" value="1"/>
</dbReference>
<evidence type="ECO:0000256" key="2">
    <source>
        <dbReference type="SAM" id="MobiDB-lite"/>
    </source>
</evidence>
<dbReference type="InterPro" id="IPR050863">
    <property type="entry name" value="CenT-Element_Derived"/>
</dbReference>
<feature type="region of interest" description="Disordered" evidence="2">
    <location>
        <begin position="100"/>
        <end position="191"/>
    </location>
</feature>
<evidence type="ECO:0000259" key="3">
    <source>
        <dbReference type="PROSITE" id="PS51253"/>
    </source>
</evidence>
<feature type="region of interest" description="Disordered" evidence="2">
    <location>
        <begin position="583"/>
        <end position="632"/>
    </location>
</feature>
<dbReference type="PANTHER" id="PTHR19303">
    <property type="entry name" value="TRANSPOSON"/>
    <property type="match status" value="1"/>
</dbReference>
<feature type="region of interest" description="Disordered" evidence="2">
    <location>
        <begin position="34"/>
        <end position="86"/>
    </location>
</feature>